<sequence>MQMRWLTQGLSSDLIVFFGGWAVGDGVLAAMPVTHDVLFVDDYRTVNLNLPDLSHYRETTLIAWSFGVAAYGHWWAEKGQDAHKFTRQIALCGSLDPVSLRKGIPPRIFKATRDGLSVESYQAFLSNSFGARQARTSIDLETRRAELDAVAARGAAPDPGFDRIWIASNDKIFPRANLERAWDGQPQAFVAAPHVPFASFDRWDGLWR</sequence>
<dbReference type="Pfam" id="PF04301">
    <property type="entry name" value="BioG"/>
    <property type="match status" value="1"/>
</dbReference>
<gene>
    <name evidence="1" type="ORF">SAMN04488118_105198</name>
</gene>
<evidence type="ECO:0000313" key="1">
    <source>
        <dbReference type="EMBL" id="SCZ64166.1"/>
    </source>
</evidence>
<reference evidence="1 2" key="1">
    <citation type="submission" date="2016-10" db="EMBL/GenBank/DDBJ databases">
        <authorList>
            <person name="de Groot N.N."/>
        </authorList>
    </citation>
    <scope>NUCLEOTIDE SEQUENCE [LARGE SCALE GENOMIC DNA]</scope>
    <source>
        <strain evidence="1 2">U95</strain>
    </source>
</reference>
<keyword evidence="2" id="KW-1185">Reference proteome</keyword>
<name>A0A1G5QRA1_9RHOB</name>
<dbReference type="InterPro" id="IPR007398">
    <property type="entry name" value="BioG"/>
</dbReference>
<dbReference type="Proteomes" id="UP000198767">
    <property type="component" value="Unassembled WGS sequence"/>
</dbReference>
<dbReference type="STRING" id="1156985.SAMN04488118_105198"/>
<accession>A0A1G5QRA1</accession>
<dbReference type="OrthoDB" id="7688089at2"/>
<evidence type="ECO:0000313" key="2">
    <source>
        <dbReference type="Proteomes" id="UP000198767"/>
    </source>
</evidence>
<proteinExistence type="predicted"/>
<dbReference type="AlphaFoldDB" id="A0A1G5QRA1"/>
<organism evidence="1 2">
    <name type="scientific">Epibacterium ulvae</name>
    <dbReference type="NCBI Taxonomy" id="1156985"/>
    <lineage>
        <taxon>Bacteria</taxon>
        <taxon>Pseudomonadati</taxon>
        <taxon>Pseudomonadota</taxon>
        <taxon>Alphaproteobacteria</taxon>
        <taxon>Rhodobacterales</taxon>
        <taxon>Roseobacteraceae</taxon>
        <taxon>Epibacterium</taxon>
    </lineage>
</organism>
<dbReference type="EMBL" id="FMWG01000005">
    <property type="protein sequence ID" value="SCZ64166.1"/>
    <property type="molecule type" value="Genomic_DNA"/>
</dbReference>
<protein>
    <submittedName>
        <fullName evidence="1">Biotin synthesis protein BioG</fullName>
    </submittedName>
</protein>